<keyword evidence="2" id="KW-1185">Reference proteome</keyword>
<evidence type="ECO:0000313" key="1">
    <source>
        <dbReference type="EMBL" id="GID70442.1"/>
    </source>
</evidence>
<dbReference type="RefSeq" id="WP_203754235.1">
    <property type="nucleotide sequence ID" value="NZ_BAAAUC010000056.1"/>
</dbReference>
<dbReference type="AlphaFoldDB" id="A0A919ITY6"/>
<dbReference type="Proteomes" id="UP000619479">
    <property type="component" value="Unassembled WGS sequence"/>
</dbReference>
<protein>
    <submittedName>
        <fullName evidence="1">Uncharacterized protein</fullName>
    </submittedName>
</protein>
<accession>A0A919ITY6</accession>
<name>A0A919ITY6_9ACTN</name>
<organism evidence="1 2">
    <name type="scientific">Actinoplanes cyaneus</name>
    <dbReference type="NCBI Taxonomy" id="52696"/>
    <lineage>
        <taxon>Bacteria</taxon>
        <taxon>Bacillati</taxon>
        <taxon>Actinomycetota</taxon>
        <taxon>Actinomycetes</taxon>
        <taxon>Micromonosporales</taxon>
        <taxon>Micromonosporaceae</taxon>
        <taxon>Actinoplanes</taxon>
    </lineage>
</organism>
<proteinExistence type="predicted"/>
<reference evidence="1" key="1">
    <citation type="submission" date="2021-01" db="EMBL/GenBank/DDBJ databases">
        <title>Whole genome shotgun sequence of Actinoplanes cyaneus NBRC 14990.</title>
        <authorList>
            <person name="Komaki H."/>
            <person name="Tamura T."/>
        </authorList>
    </citation>
    <scope>NUCLEOTIDE SEQUENCE</scope>
    <source>
        <strain evidence="1">NBRC 14990</strain>
    </source>
</reference>
<comment type="caution">
    <text evidence="1">The sequence shown here is derived from an EMBL/GenBank/DDBJ whole genome shotgun (WGS) entry which is preliminary data.</text>
</comment>
<sequence length="186" mass="20580">MRKRVTDACARALACCGFTRRRHGILLQPECGWLDLRLTGEDDLVVADPVVGVRHEPVERILLATAGWDEPLACVTLPLGRRWEFAAGAEVGPAVQELTEAVVVQGQPFIDRWAHWPALVRRIESLAPERTRQFLVPAVALADGDPVRARAVVRAEVARLAGRQDGYATAYRSFARRLIRLAERGA</sequence>
<evidence type="ECO:0000313" key="2">
    <source>
        <dbReference type="Proteomes" id="UP000619479"/>
    </source>
</evidence>
<gene>
    <name evidence="1" type="ORF">Acy02nite_83230</name>
</gene>
<dbReference type="EMBL" id="BOMH01000074">
    <property type="protein sequence ID" value="GID70442.1"/>
    <property type="molecule type" value="Genomic_DNA"/>
</dbReference>